<organism evidence="2 3">
    <name type="scientific">Mucuna pruriens</name>
    <name type="common">Velvet bean</name>
    <name type="synonym">Dolichos pruriens</name>
    <dbReference type="NCBI Taxonomy" id="157652"/>
    <lineage>
        <taxon>Eukaryota</taxon>
        <taxon>Viridiplantae</taxon>
        <taxon>Streptophyta</taxon>
        <taxon>Embryophyta</taxon>
        <taxon>Tracheophyta</taxon>
        <taxon>Spermatophyta</taxon>
        <taxon>Magnoliopsida</taxon>
        <taxon>eudicotyledons</taxon>
        <taxon>Gunneridae</taxon>
        <taxon>Pentapetalae</taxon>
        <taxon>rosids</taxon>
        <taxon>fabids</taxon>
        <taxon>Fabales</taxon>
        <taxon>Fabaceae</taxon>
        <taxon>Papilionoideae</taxon>
        <taxon>50 kb inversion clade</taxon>
        <taxon>NPAAA clade</taxon>
        <taxon>indigoferoid/millettioid clade</taxon>
        <taxon>Phaseoleae</taxon>
        <taxon>Mucuna</taxon>
    </lineage>
</organism>
<evidence type="ECO:0000313" key="2">
    <source>
        <dbReference type="EMBL" id="RDY02679.1"/>
    </source>
</evidence>
<keyword evidence="3" id="KW-1185">Reference proteome</keyword>
<reference evidence="2" key="1">
    <citation type="submission" date="2018-05" db="EMBL/GenBank/DDBJ databases">
        <title>Draft genome of Mucuna pruriens seed.</title>
        <authorList>
            <person name="Nnadi N.E."/>
            <person name="Vos R."/>
            <person name="Hasami M.H."/>
            <person name="Devisetty U.K."/>
            <person name="Aguiy J.C."/>
        </authorList>
    </citation>
    <scope>NUCLEOTIDE SEQUENCE [LARGE SCALE GENOMIC DNA]</scope>
    <source>
        <tissue evidence="2">Seed</tissue>
    </source>
</reference>
<dbReference type="EMBL" id="QJKJ01002481">
    <property type="protein sequence ID" value="RDY02679.1"/>
    <property type="molecule type" value="Genomic_DNA"/>
</dbReference>
<dbReference type="Proteomes" id="UP000257109">
    <property type="component" value="Unassembled WGS sequence"/>
</dbReference>
<evidence type="ECO:0000313" key="3">
    <source>
        <dbReference type="Proteomes" id="UP000257109"/>
    </source>
</evidence>
<sequence>MEEIRTRTKKHIEVEEDQADRIKVEKEAGGEVRQKPKGENKYPTRQRDYLPSVDPAAREEGTDTSRNSPHQHAQVPEGHEGPMDGTKHAGMVRVSPGMQPFNEGLSHPTGTNREVDTRGAPKPICPKGD</sequence>
<dbReference type="OrthoDB" id="1434155at2759"/>
<name>A0A371HIU0_MUCPR</name>
<proteinExistence type="predicted"/>
<gene>
    <name evidence="2" type="ORF">CR513_13822</name>
</gene>
<accession>A0A371HIU0</accession>
<comment type="caution">
    <text evidence="2">The sequence shown here is derived from an EMBL/GenBank/DDBJ whole genome shotgun (WGS) entry which is preliminary data.</text>
</comment>
<protein>
    <submittedName>
        <fullName evidence="2">Uncharacterized protein</fullName>
    </submittedName>
</protein>
<dbReference type="AlphaFoldDB" id="A0A371HIU0"/>
<evidence type="ECO:0000256" key="1">
    <source>
        <dbReference type="SAM" id="MobiDB-lite"/>
    </source>
</evidence>
<feature type="non-terminal residue" evidence="2">
    <location>
        <position position="1"/>
    </location>
</feature>
<feature type="compositionally biased region" description="Basic and acidic residues" evidence="1">
    <location>
        <begin position="19"/>
        <end position="48"/>
    </location>
</feature>
<feature type="region of interest" description="Disordered" evidence="1">
    <location>
        <begin position="1"/>
        <end position="129"/>
    </location>
</feature>
<feature type="compositionally biased region" description="Basic and acidic residues" evidence="1">
    <location>
        <begin position="77"/>
        <end position="87"/>
    </location>
</feature>